<dbReference type="PANTHER" id="PTHR36766">
    <property type="entry name" value="PLANT BROAD-SPECTRUM MILDEW RESISTANCE PROTEIN RPW8"/>
    <property type="match status" value="1"/>
</dbReference>
<dbReference type="InterPro" id="IPR002182">
    <property type="entry name" value="NB-ARC"/>
</dbReference>
<dbReference type="Proteomes" id="UP000594261">
    <property type="component" value="Chromosome 8"/>
</dbReference>
<proteinExistence type="predicted"/>
<reference evidence="9 10" key="1">
    <citation type="journal article" date="2016" name="G3 (Bethesda)">
        <title>First Draft Assembly and Annotation of the Genome of a California Endemic Oak Quercus lobata Nee (Fagaceae).</title>
        <authorList>
            <person name="Sork V.L."/>
            <person name="Fitz-Gibbon S.T."/>
            <person name="Puiu D."/>
            <person name="Crepeau M."/>
            <person name="Gugger P.F."/>
            <person name="Sherman R."/>
            <person name="Stevens K."/>
            <person name="Langley C.H."/>
            <person name="Pellegrini M."/>
            <person name="Salzberg S.L."/>
        </authorList>
    </citation>
    <scope>NUCLEOTIDE SEQUENCE [LARGE SCALE GENOMIC DNA]</scope>
    <source>
        <strain evidence="9 10">cv. SW786</strain>
    </source>
</reference>
<keyword evidence="2" id="KW-0677">Repeat</keyword>
<keyword evidence="4" id="KW-0611">Plant defense</keyword>
<dbReference type="SUPFAM" id="SSF52058">
    <property type="entry name" value="L domain-like"/>
    <property type="match status" value="1"/>
</dbReference>
<evidence type="ECO:0000313" key="9">
    <source>
        <dbReference type="EnsemblPlants" id="QL08p053803:mrna"/>
    </source>
</evidence>
<accession>A0A7N2R9L8</accession>
<evidence type="ECO:0000259" key="7">
    <source>
        <dbReference type="Pfam" id="PF18052"/>
    </source>
</evidence>
<dbReference type="EnsemblPlants" id="QL08p053803:mrna">
    <property type="protein sequence ID" value="QL08p053803:mrna"/>
    <property type="gene ID" value="QL08p053803"/>
</dbReference>
<dbReference type="Gene3D" id="3.80.10.10">
    <property type="entry name" value="Ribonuclease Inhibitor"/>
    <property type="match status" value="1"/>
</dbReference>
<keyword evidence="10" id="KW-1185">Reference proteome</keyword>
<dbReference type="InParanoid" id="A0A7N2R9L8"/>
<feature type="domain" description="R13L1/DRL21-like LRR repeat region" evidence="8">
    <location>
        <begin position="312"/>
        <end position="429"/>
    </location>
</feature>
<evidence type="ECO:0000259" key="6">
    <source>
        <dbReference type="Pfam" id="PF00931"/>
    </source>
</evidence>
<protein>
    <submittedName>
        <fullName evidence="9">Uncharacterized protein</fullName>
    </submittedName>
</protein>
<dbReference type="Pfam" id="PF00931">
    <property type="entry name" value="NB-ARC"/>
    <property type="match status" value="1"/>
</dbReference>
<dbReference type="InterPro" id="IPR027417">
    <property type="entry name" value="P-loop_NTPase"/>
</dbReference>
<dbReference type="Gene3D" id="1.10.8.430">
    <property type="entry name" value="Helical domain of apoptotic protease-activating factors"/>
    <property type="match status" value="1"/>
</dbReference>
<evidence type="ECO:0000256" key="4">
    <source>
        <dbReference type="ARBA" id="ARBA00022821"/>
    </source>
</evidence>
<reference evidence="9" key="2">
    <citation type="submission" date="2021-01" db="UniProtKB">
        <authorList>
            <consortium name="EnsemblPlants"/>
        </authorList>
    </citation>
    <scope>IDENTIFICATION</scope>
</reference>
<dbReference type="Gene3D" id="1.20.5.4130">
    <property type="match status" value="1"/>
</dbReference>
<evidence type="ECO:0000256" key="5">
    <source>
        <dbReference type="ARBA" id="ARBA00022840"/>
    </source>
</evidence>
<dbReference type="GO" id="GO:0006952">
    <property type="term" value="P:defense response"/>
    <property type="evidence" value="ECO:0007669"/>
    <property type="project" value="UniProtKB-KW"/>
</dbReference>
<dbReference type="SUPFAM" id="SSF52540">
    <property type="entry name" value="P-loop containing nucleoside triphosphate hydrolases"/>
    <property type="match status" value="1"/>
</dbReference>
<dbReference type="AlphaFoldDB" id="A0A7N2R9L8"/>
<dbReference type="Pfam" id="PF18052">
    <property type="entry name" value="Rx_N"/>
    <property type="match status" value="1"/>
</dbReference>
<dbReference type="GO" id="GO:0051707">
    <property type="term" value="P:response to other organism"/>
    <property type="evidence" value="ECO:0007669"/>
    <property type="project" value="UniProtKB-ARBA"/>
</dbReference>
<evidence type="ECO:0000256" key="1">
    <source>
        <dbReference type="ARBA" id="ARBA00022614"/>
    </source>
</evidence>
<dbReference type="Gramene" id="QL08p053803:mrna">
    <property type="protein sequence ID" value="QL08p053803:mrna"/>
    <property type="gene ID" value="QL08p053803"/>
</dbReference>
<dbReference type="InterPro" id="IPR042197">
    <property type="entry name" value="Apaf_helical"/>
</dbReference>
<evidence type="ECO:0000313" key="10">
    <source>
        <dbReference type="Proteomes" id="UP000594261"/>
    </source>
</evidence>
<evidence type="ECO:0000256" key="3">
    <source>
        <dbReference type="ARBA" id="ARBA00022741"/>
    </source>
</evidence>
<dbReference type="PANTHER" id="PTHR36766:SF40">
    <property type="entry name" value="DISEASE RESISTANCE PROTEIN RGA3"/>
    <property type="match status" value="1"/>
</dbReference>
<feature type="domain" description="NB-ARC" evidence="6">
    <location>
        <begin position="194"/>
        <end position="241"/>
    </location>
</feature>
<dbReference type="EMBL" id="LRBV02000008">
    <property type="status" value="NOT_ANNOTATED_CDS"/>
    <property type="molecule type" value="Genomic_DNA"/>
</dbReference>
<dbReference type="GO" id="GO:0005524">
    <property type="term" value="F:ATP binding"/>
    <property type="evidence" value="ECO:0007669"/>
    <property type="project" value="UniProtKB-KW"/>
</dbReference>
<feature type="domain" description="Disease resistance N-terminal" evidence="7">
    <location>
        <begin position="6"/>
        <end position="91"/>
    </location>
</feature>
<keyword evidence="1" id="KW-0433">Leucine-rich repeat</keyword>
<dbReference type="InterPro" id="IPR032675">
    <property type="entry name" value="LRR_dom_sf"/>
</dbReference>
<sequence length="602" mass="69354">MAGALLSAIVERLGSFISSEFKLTVTVKEEVQELETKFRTIQAVLNDAEKRQLKEEDVKLWLDKLEGVSYEIDYMLDEWNTVMIKAEIEKQQKEFEEKEKAETSTAKKRKVWPLISYFNFSVPNLLPHRDIAHKIQELNENLDETYKEREMYGFELSRPIQEVIERPKTTSYVDVSEILGRDKPFRDALKNCGSQSSRILVTTRKDQVAKMMESANTIKLEDLSEEDCWLVFSKIAFSDKDRQQCEQLEDFGKQISKKCKGLPLAARTLGSLMRLKKSKEEWKNVLNSNLWELEVVEKVIPRGIGRFTSLRTLNIVPISGEDSKGSKLEELKNLNHLRDLYLSFNEGFDPIALAPNDRRIESNVLSLNALEPPQDLEKLRISYYRGTTMSPIWLASLTNLKELCLYYATELMSLPSLGMIPCLESLTISFAQRLKKVGVDFLGIESENKKEDMKIFPNLKYLEFFGLGEWEEWIGGTREGGKEDEDCITIMPRLQKLTIHYCRKLKSLPDFLRTTPLKELEIGDCPIIKKRCRREDWRNISHIPIIKLTDTPFPTLRKTPAENSPFAETNLSVGFSTGRDVPLRVSSVLDEDRGRVVADIDQ</sequence>
<evidence type="ECO:0000256" key="2">
    <source>
        <dbReference type="ARBA" id="ARBA00022737"/>
    </source>
</evidence>
<dbReference type="InterPro" id="IPR056789">
    <property type="entry name" value="LRR_R13L1-DRL21"/>
</dbReference>
<dbReference type="Pfam" id="PF25019">
    <property type="entry name" value="LRR_R13L1-DRL21"/>
    <property type="match status" value="1"/>
</dbReference>
<organism evidence="9 10">
    <name type="scientific">Quercus lobata</name>
    <name type="common">Valley oak</name>
    <dbReference type="NCBI Taxonomy" id="97700"/>
    <lineage>
        <taxon>Eukaryota</taxon>
        <taxon>Viridiplantae</taxon>
        <taxon>Streptophyta</taxon>
        <taxon>Embryophyta</taxon>
        <taxon>Tracheophyta</taxon>
        <taxon>Spermatophyta</taxon>
        <taxon>Magnoliopsida</taxon>
        <taxon>eudicotyledons</taxon>
        <taxon>Gunneridae</taxon>
        <taxon>Pentapetalae</taxon>
        <taxon>rosids</taxon>
        <taxon>fabids</taxon>
        <taxon>Fagales</taxon>
        <taxon>Fagaceae</taxon>
        <taxon>Quercus</taxon>
    </lineage>
</organism>
<dbReference type="InterPro" id="IPR041118">
    <property type="entry name" value="Rx_N"/>
</dbReference>
<dbReference type="OMA" id="REDWRNI"/>
<name>A0A7N2R9L8_QUELO</name>
<keyword evidence="3" id="KW-0547">Nucleotide-binding</keyword>
<keyword evidence="5" id="KW-0067">ATP-binding</keyword>
<dbReference type="GO" id="GO:0043531">
    <property type="term" value="F:ADP binding"/>
    <property type="evidence" value="ECO:0007669"/>
    <property type="project" value="InterPro"/>
</dbReference>
<evidence type="ECO:0000259" key="8">
    <source>
        <dbReference type="Pfam" id="PF25019"/>
    </source>
</evidence>